<dbReference type="Pfam" id="PF01152">
    <property type="entry name" value="Bac_globin"/>
    <property type="match status" value="1"/>
</dbReference>
<evidence type="ECO:0000256" key="1">
    <source>
        <dbReference type="ARBA" id="ARBA00001971"/>
    </source>
</evidence>
<evidence type="ECO:0000256" key="5">
    <source>
        <dbReference type="ARBA" id="ARBA00023004"/>
    </source>
</evidence>
<dbReference type="SUPFAM" id="SSF46458">
    <property type="entry name" value="Globin-like"/>
    <property type="match status" value="1"/>
</dbReference>
<dbReference type="GO" id="GO:0020037">
    <property type="term" value="F:heme binding"/>
    <property type="evidence" value="ECO:0007669"/>
    <property type="project" value="InterPro"/>
</dbReference>
<protein>
    <submittedName>
        <fullName evidence="7">Protozoan/cyanobacterial globin family protein</fullName>
    </submittedName>
</protein>
<accession>A4VJW3</accession>
<proteinExistence type="inferred from homology"/>
<evidence type="ECO:0000256" key="4">
    <source>
        <dbReference type="ARBA" id="ARBA00022723"/>
    </source>
</evidence>
<evidence type="ECO:0000313" key="7">
    <source>
        <dbReference type="EMBL" id="ABP79264.1"/>
    </source>
</evidence>
<keyword evidence="5" id="KW-0408">Iron</keyword>
<dbReference type="InterPro" id="IPR019795">
    <property type="entry name" value="Globin_bac-like_CS"/>
</dbReference>
<keyword evidence="8" id="KW-1185">Reference proteome</keyword>
<keyword evidence="2" id="KW-0813">Transport</keyword>
<dbReference type="GO" id="GO:0046872">
    <property type="term" value="F:metal ion binding"/>
    <property type="evidence" value="ECO:0007669"/>
    <property type="project" value="UniProtKB-KW"/>
</dbReference>
<dbReference type="PANTHER" id="PTHR47366:SF1">
    <property type="entry name" value="TWO-ON-TWO HEMOGLOBIN-3"/>
    <property type="match status" value="1"/>
</dbReference>
<evidence type="ECO:0000256" key="3">
    <source>
        <dbReference type="ARBA" id="ARBA00022617"/>
    </source>
</evidence>
<dbReference type="InterPro" id="IPR044203">
    <property type="entry name" value="GlbO/GLB3-like"/>
</dbReference>
<dbReference type="EMBL" id="CP000304">
    <property type="protein sequence ID" value="ABP79264.1"/>
    <property type="molecule type" value="Genomic_DNA"/>
</dbReference>
<evidence type="ECO:0000256" key="2">
    <source>
        <dbReference type="ARBA" id="ARBA00022448"/>
    </source>
</evidence>
<gene>
    <name evidence="7" type="ordered locus">PST_1579</name>
</gene>
<dbReference type="Gene3D" id="1.10.490.10">
    <property type="entry name" value="Globins"/>
    <property type="match status" value="1"/>
</dbReference>
<dbReference type="eggNOG" id="COG2346">
    <property type="taxonomic scope" value="Bacteria"/>
</dbReference>
<dbReference type="CDD" id="cd14773">
    <property type="entry name" value="TrHb2_PhHbO-like_O"/>
    <property type="match status" value="1"/>
</dbReference>
<reference evidence="7 8" key="1">
    <citation type="journal article" date="2008" name="Proc. Natl. Acad. Sci. U.S.A.">
        <title>Nitrogen fixation island and rhizosphere competence traits in the genome of root-associated Pseudomonas stutzeri A1501.</title>
        <authorList>
            <person name="Yan Y."/>
            <person name="Yang J."/>
            <person name="Dou Y."/>
            <person name="Chen M."/>
            <person name="Ping S."/>
            <person name="Peng J."/>
            <person name="Lu W."/>
            <person name="Zhang W."/>
            <person name="Yao Z."/>
            <person name="Li H."/>
            <person name="Liu W."/>
            <person name="He S."/>
            <person name="Geng L."/>
            <person name="Zhang X."/>
            <person name="Yang F."/>
            <person name="Yu H."/>
            <person name="Zhan Y."/>
            <person name="Li D."/>
            <person name="Lin Z."/>
            <person name="Wang Y."/>
            <person name="Elmerich C."/>
            <person name="Lin M."/>
            <person name="Jin Q."/>
        </authorList>
    </citation>
    <scope>NUCLEOTIDE SEQUENCE [LARGE SCALE GENOMIC DNA]</scope>
    <source>
        <strain evidence="7 8">A1501</strain>
    </source>
</reference>
<organism evidence="7 8">
    <name type="scientific">Stutzerimonas stutzeri (strain A1501)</name>
    <name type="common">Pseudomonas stutzeri</name>
    <dbReference type="NCBI Taxonomy" id="379731"/>
    <lineage>
        <taxon>Bacteria</taxon>
        <taxon>Pseudomonadati</taxon>
        <taxon>Pseudomonadota</taxon>
        <taxon>Gammaproteobacteria</taxon>
        <taxon>Pseudomonadales</taxon>
        <taxon>Pseudomonadaceae</taxon>
        <taxon>Stutzerimonas</taxon>
    </lineage>
</organism>
<keyword evidence="4" id="KW-0479">Metal-binding</keyword>
<name>A4VJW3_STUS1</name>
<dbReference type="Proteomes" id="UP000000233">
    <property type="component" value="Chromosome"/>
</dbReference>
<dbReference type="GO" id="GO:0005344">
    <property type="term" value="F:oxygen carrier activity"/>
    <property type="evidence" value="ECO:0007669"/>
    <property type="project" value="InterPro"/>
</dbReference>
<dbReference type="InterPro" id="IPR012292">
    <property type="entry name" value="Globin/Proto"/>
</dbReference>
<sequence>MWPLLALVLIWHKRASSRAPFPSQRRTMNPDQRPVFGVGDASFQAAGGEAGLQRLVADFYRVMDEAPEAANVRAMYPADVSEAADRLASFLCGWLGGPKRYAEKYGAISIPQFHTRWPVGEAERDAWLFCMEQAIARQPYSPDFSEYLLRQLRVPAERIRQVQAACPARPGQN</sequence>
<dbReference type="InterPro" id="IPR009050">
    <property type="entry name" value="Globin-like_sf"/>
</dbReference>
<dbReference type="GO" id="GO:0019825">
    <property type="term" value="F:oxygen binding"/>
    <property type="evidence" value="ECO:0007669"/>
    <property type="project" value="InterPro"/>
</dbReference>
<dbReference type="KEGG" id="psa:PST_1579"/>
<evidence type="ECO:0000256" key="6">
    <source>
        <dbReference type="ARBA" id="ARBA00034496"/>
    </source>
</evidence>
<dbReference type="PANTHER" id="PTHR47366">
    <property type="entry name" value="TWO-ON-TWO HEMOGLOBIN-3"/>
    <property type="match status" value="1"/>
</dbReference>
<evidence type="ECO:0000313" key="8">
    <source>
        <dbReference type="Proteomes" id="UP000000233"/>
    </source>
</evidence>
<dbReference type="AlphaFoldDB" id="A4VJW3"/>
<keyword evidence="3" id="KW-0349">Heme</keyword>
<dbReference type="InterPro" id="IPR001486">
    <property type="entry name" value="Hemoglobin_trunc"/>
</dbReference>
<dbReference type="PROSITE" id="PS01213">
    <property type="entry name" value="GLOBIN_FAM_2"/>
    <property type="match status" value="1"/>
</dbReference>
<comment type="similarity">
    <text evidence="6">Belongs to the truncated hemoglobin family. Group II subfamily.</text>
</comment>
<dbReference type="HOGENOM" id="CLU_103526_3_0_6"/>
<comment type="cofactor">
    <cofactor evidence="1">
        <name>heme</name>
        <dbReference type="ChEBI" id="CHEBI:30413"/>
    </cofactor>
</comment>